<keyword evidence="1" id="KW-0449">Lipoprotein</keyword>
<dbReference type="InterPro" id="IPR033704">
    <property type="entry name" value="dUTPase_trimeric"/>
</dbReference>
<keyword evidence="1" id="KW-0519">Myristate</keyword>
<dbReference type="SUPFAM" id="SSF51283">
    <property type="entry name" value="dUTPase-like"/>
    <property type="match status" value="1"/>
</dbReference>
<dbReference type="InterPro" id="IPR045345">
    <property type="entry name" value="Gag_p24_C"/>
</dbReference>
<dbReference type="AlphaFoldDB" id="A0A8K1LC70"/>
<proteinExistence type="predicted"/>
<feature type="domain" description="dUTPase-like" evidence="3">
    <location>
        <begin position="191"/>
        <end position="308"/>
    </location>
</feature>
<dbReference type="Pfam" id="PF19317">
    <property type="entry name" value="Gag_p24_C"/>
    <property type="match status" value="1"/>
</dbReference>
<evidence type="ECO:0000259" key="4">
    <source>
        <dbReference type="Pfam" id="PF19317"/>
    </source>
</evidence>
<evidence type="ECO:0000313" key="7">
    <source>
        <dbReference type="Proteomes" id="UP000796761"/>
    </source>
</evidence>
<dbReference type="InterPro" id="IPR036157">
    <property type="entry name" value="dUTPase-like_sf"/>
</dbReference>
<keyword evidence="7" id="KW-1185">Reference proteome</keyword>
<evidence type="ECO:0000256" key="2">
    <source>
        <dbReference type="ARBA" id="ARBA00022801"/>
    </source>
</evidence>
<comment type="caution">
    <text evidence="6">The sequence shown here is derived from an EMBL/GenBank/DDBJ whole genome shotgun (WGS) entry which is preliminary data.</text>
</comment>
<protein>
    <submittedName>
        <fullName evidence="6">Uncharacterized protein</fullName>
    </submittedName>
</protein>
<organism evidence="6 7">
    <name type="scientific">Zosterops borbonicus</name>
    <dbReference type="NCBI Taxonomy" id="364589"/>
    <lineage>
        <taxon>Eukaryota</taxon>
        <taxon>Metazoa</taxon>
        <taxon>Chordata</taxon>
        <taxon>Craniata</taxon>
        <taxon>Vertebrata</taxon>
        <taxon>Euteleostomi</taxon>
        <taxon>Archelosauria</taxon>
        <taxon>Archosauria</taxon>
        <taxon>Dinosauria</taxon>
        <taxon>Saurischia</taxon>
        <taxon>Theropoda</taxon>
        <taxon>Coelurosauria</taxon>
        <taxon>Aves</taxon>
        <taxon>Neognathae</taxon>
        <taxon>Neoaves</taxon>
        <taxon>Telluraves</taxon>
        <taxon>Australaves</taxon>
        <taxon>Passeriformes</taxon>
        <taxon>Sylvioidea</taxon>
        <taxon>Zosteropidae</taxon>
        <taxon>Zosterops</taxon>
    </lineage>
</organism>
<evidence type="ECO:0000313" key="5">
    <source>
        <dbReference type="EMBL" id="TRZ06774.1"/>
    </source>
</evidence>
<accession>A0A8K1LC70</accession>
<dbReference type="InterPro" id="IPR050195">
    <property type="entry name" value="Primate_lentivir_Gag_pol-like"/>
</dbReference>
<sequence length="335" mass="36914">MLTGQGPYATTYVQLTYPMEMHQLSQSLAHRALLLVPDKKKPAPYSTIKQGATEPYGQFIDRLSAALTDAPDVSPEVQEHLFRSLAFENANSRTRTVLATLPQGSPVEEMLVRATQAEQNNQTAAFTVAMHDAMQQQGHLIAAALSGLSQVGKLQTQRVKALHEDTNRCLDPEDPKKGFLVKNKPATWRSLSVDLATTMEVTLQDKEITLIPTNVCGPMYSTNSLIGGWFLGKSSTNKQGVIVLPGVIDADFTRQVQIMAYALQPPVTIPKGSKIAQIVAFENLLAHCQCPREPTELQREDKGFGSTGHDVFFTLDLKNRPIKKVYYNMALTAFT</sequence>
<dbReference type="EMBL" id="SWJQ01002195">
    <property type="protein sequence ID" value="TRZ06774.1"/>
    <property type="molecule type" value="Genomic_DNA"/>
</dbReference>
<name>A0A8K1LC70_9PASS</name>
<dbReference type="Pfam" id="PF00692">
    <property type="entry name" value="dUTPase"/>
    <property type="match status" value="1"/>
</dbReference>
<dbReference type="InterPro" id="IPR029054">
    <property type="entry name" value="dUTPase-like"/>
</dbReference>
<evidence type="ECO:0000256" key="1">
    <source>
        <dbReference type="ARBA" id="ARBA00022707"/>
    </source>
</evidence>
<dbReference type="SUPFAM" id="SSF47353">
    <property type="entry name" value="Retrovirus capsid dimerization domain-like"/>
    <property type="match status" value="1"/>
</dbReference>
<gene>
    <name evidence="6" type="ORF">HGM15179_018430</name>
    <name evidence="5" type="ORF">HGM15179_020333</name>
</gene>
<dbReference type="PANTHER" id="PTHR40389:SF2">
    <property type="entry name" value="ENDOGENOUS RETROVIRUS GROUP K MEMBER 24 GAG POLYPROTEIN-RELATED"/>
    <property type="match status" value="1"/>
</dbReference>
<dbReference type="Gene3D" id="1.10.1200.30">
    <property type="match status" value="1"/>
</dbReference>
<evidence type="ECO:0000259" key="3">
    <source>
        <dbReference type="Pfam" id="PF00692"/>
    </source>
</evidence>
<keyword evidence="2" id="KW-0378">Hydrolase</keyword>
<dbReference type="InterPro" id="IPR008916">
    <property type="entry name" value="Retrov_capsid_C"/>
</dbReference>
<feature type="domain" description="Retroviral nucleocapsid Gag protein p24 C-terminal" evidence="4">
    <location>
        <begin position="41"/>
        <end position="111"/>
    </location>
</feature>
<dbReference type="PANTHER" id="PTHR40389">
    <property type="entry name" value="ENDOGENOUS RETROVIRUS GROUP K MEMBER 24 GAG POLYPROTEIN-RELATED"/>
    <property type="match status" value="1"/>
</dbReference>
<dbReference type="CDD" id="cd07557">
    <property type="entry name" value="trimeric_dUTPase"/>
    <property type="match status" value="1"/>
</dbReference>
<dbReference type="GO" id="GO:0016787">
    <property type="term" value="F:hydrolase activity"/>
    <property type="evidence" value="ECO:0007669"/>
    <property type="project" value="UniProtKB-KW"/>
</dbReference>
<dbReference type="OrthoDB" id="9900537at2759"/>
<dbReference type="Gene3D" id="2.70.40.10">
    <property type="match status" value="1"/>
</dbReference>
<dbReference type="Proteomes" id="UP000796761">
    <property type="component" value="Unassembled WGS sequence"/>
</dbReference>
<dbReference type="EMBL" id="SWJQ01001270">
    <property type="protein sequence ID" value="TRZ08674.1"/>
    <property type="molecule type" value="Genomic_DNA"/>
</dbReference>
<evidence type="ECO:0000313" key="6">
    <source>
        <dbReference type="EMBL" id="TRZ08674.1"/>
    </source>
</evidence>
<reference evidence="6" key="1">
    <citation type="submission" date="2019-04" db="EMBL/GenBank/DDBJ databases">
        <title>Genome assembly of Zosterops borbonicus 15179.</title>
        <authorList>
            <person name="Leroy T."/>
            <person name="Anselmetti Y."/>
            <person name="Tilak M.-K."/>
            <person name="Nabholz B."/>
        </authorList>
    </citation>
    <scope>NUCLEOTIDE SEQUENCE</scope>
    <source>
        <strain evidence="6">HGM_15179</strain>
        <tissue evidence="6">Muscle</tissue>
    </source>
</reference>